<evidence type="ECO:0000313" key="1">
    <source>
        <dbReference type="EMBL" id="OTF86978.1"/>
    </source>
</evidence>
<dbReference type="InParanoid" id="A0A251RR58"/>
<keyword evidence="2" id="KW-1185">Reference proteome</keyword>
<dbReference type="STRING" id="4232.A0A251RR58"/>
<name>A0A251RR58_HELAN</name>
<gene>
    <name evidence="1" type="ORF">HannXRQ_Chr17g0556701</name>
</gene>
<protein>
    <submittedName>
        <fullName evidence="1">Uncharacterized protein</fullName>
    </submittedName>
</protein>
<dbReference type="EMBL" id="CM007906">
    <property type="protein sequence ID" value="OTF86978.1"/>
    <property type="molecule type" value="Genomic_DNA"/>
</dbReference>
<organism evidence="1 2">
    <name type="scientific">Helianthus annuus</name>
    <name type="common">Common sunflower</name>
    <dbReference type="NCBI Taxonomy" id="4232"/>
    <lineage>
        <taxon>Eukaryota</taxon>
        <taxon>Viridiplantae</taxon>
        <taxon>Streptophyta</taxon>
        <taxon>Embryophyta</taxon>
        <taxon>Tracheophyta</taxon>
        <taxon>Spermatophyta</taxon>
        <taxon>Magnoliopsida</taxon>
        <taxon>eudicotyledons</taxon>
        <taxon>Gunneridae</taxon>
        <taxon>Pentapetalae</taxon>
        <taxon>asterids</taxon>
        <taxon>campanulids</taxon>
        <taxon>Asterales</taxon>
        <taxon>Asteraceae</taxon>
        <taxon>Asteroideae</taxon>
        <taxon>Heliantheae alliance</taxon>
        <taxon>Heliantheae</taxon>
        <taxon>Helianthus</taxon>
    </lineage>
</organism>
<evidence type="ECO:0000313" key="2">
    <source>
        <dbReference type="Proteomes" id="UP000215914"/>
    </source>
</evidence>
<reference evidence="2" key="1">
    <citation type="journal article" date="2017" name="Nature">
        <title>The sunflower genome provides insights into oil metabolism, flowering and Asterid evolution.</title>
        <authorList>
            <person name="Badouin H."/>
            <person name="Gouzy J."/>
            <person name="Grassa C.J."/>
            <person name="Murat F."/>
            <person name="Staton S.E."/>
            <person name="Cottret L."/>
            <person name="Lelandais-Briere C."/>
            <person name="Owens G.L."/>
            <person name="Carrere S."/>
            <person name="Mayjonade B."/>
            <person name="Legrand L."/>
            <person name="Gill N."/>
            <person name="Kane N.C."/>
            <person name="Bowers J.E."/>
            <person name="Hubner S."/>
            <person name="Bellec A."/>
            <person name="Berard A."/>
            <person name="Berges H."/>
            <person name="Blanchet N."/>
            <person name="Boniface M.C."/>
            <person name="Brunel D."/>
            <person name="Catrice O."/>
            <person name="Chaidir N."/>
            <person name="Claudel C."/>
            <person name="Donnadieu C."/>
            <person name="Faraut T."/>
            <person name="Fievet G."/>
            <person name="Helmstetter N."/>
            <person name="King M."/>
            <person name="Knapp S.J."/>
            <person name="Lai Z."/>
            <person name="Le Paslier M.C."/>
            <person name="Lippi Y."/>
            <person name="Lorenzon L."/>
            <person name="Mandel J.R."/>
            <person name="Marage G."/>
            <person name="Marchand G."/>
            <person name="Marquand E."/>
            <person name="Bret-Mestries E."/>
            <person name="Morien E."/>
            <person name="Nambeesan S."/>
            <person name="Nguyen T."/>
            <person name="Pegot-Espagnet P."/>
            <person name="Pouilly N."/>
            <person name="Raftis F."/>
            <person name="Sallet E."/>
            <person name="Schiex T."/>
            <person name="Thomas J."/>
            <person name="Vandecasteele C."/>
            <person name="Vares D."/>
            <person name="Vear F."/>
            <person name="Vautrin S."/>
            <person name="Crespi M."/>
            <person name="Mangin B."/>
            <person name="Burke J.M."/>
            <person name="Salse J."/>
            <person name="Munos S."/>
            <person name="Vincourt P."/>
            <person name="Rieseberg L.H."/>
            <person name="Langlade N.B."/>
        </authorList>
    </citation>
    <scope>NUCLEOTIDE SEQUENCE [LARGE SCALE GENOMIC DNA]</scope>
    <source>
        <strain evidence="2">cv. SF193</strain>
    </source>
</reference>
<sequence length="163" mass="18440">MSHDGPHRCSTFLMSCFQDAICGQSFFKVLLKPSCCDMLQLNDFVDIYLLSKVAKMSANDVNQMDEDNVTSFTSTVKTRVVRWQSRRMVEVREVTIIFDIQISDAFSHVDISVSQAKARLNRHIEHILGCIKSLPSTKLNEPGTSVAPQLESLVQRIYAEPDQ</sequence>
<dbReference type="AlphaFoldDB" id="A0A251RR58"/>
<proteinExistence type="predicted"/>
<dbReference type="Proteomes" id="UP000215914">
    <property type="component" value="Chromosome 17"/>
</dbReference>
<accession>A0A251RR58</accession>